<proteinExistence type="predicted"/>
<accession>A0A9X2EZR3</accession>
<comment type="caution">
    <text evidence="2">The sequence shown here is derived from an EMBL/GenBank/DDBJ whole genome shotgun (WGS) entry which is preliminary data.</text>
</comment>
<dbReference type="EMBL" id="JAMWYS010000003">
    <property type="protein sequence ID" value="MCO4291425.1"/>
    <property type="molecule type" value="Genomic_DNA"/>
</dbReference>
<evidence type="ECO:0000313" key="3">
    <source>
        <dbReference type="Proteomes" id="UP001155182"/>
    </source>
</evidence>
<reference evidence="2" key="1">
    <citation type="submission" date="2022-06" db="EMBL/GenBank/DDBJ databases">
        <title>Solitalea sp. MAHUQ-68 isolated from rhizospheric soil.</title>
        <authorList>
            <person name="Huq M.A."/>
        </authorList>
    </citation>
    <scope>NUCLEOTIDE SEQUENCE</scope>
    <source>
        <strain evidence="2">MAHUQ-68</strain>
    </source>
</reference>
<feature type="transmembrane region" description="Helical" evidence="1">
    <location>
        <begin position="29"/>
        <end position="46"/>
    </location>
</feature>
<evidence type="ECO:0000313" key="2">
    <source>
        <dbReference type="EMBL" id="MCO4291425.1"/>
    </source>
</evidence>
<organism evidence="2 3">
    <name type="scientific">Solitalea agri</name>
    <dbReference type="NCBI Taxonomy" id="2953739"/>
    <lineage>
        <taxon>Bacteria</taxon>
        <taxon>Pseudomonadati</taxon>
        <taxon>Bacteroidota</taxon>
        <taxon>Sphingobacteriia</taxon>
        <taxon>Sphingobacteriales</taxon>
        <taxon>Sphingobacteriaceae</taxon>
        <taxon>Solitalea</taxon>
    </lineage>
</organism>
<keyword evidence="1" id="KW-0472">Membrane</keyword>
<keyword evidence="1" id="KW-0812">Transmembrane</keyword>
<dbReference type="AlphaFoldDB" id="A0A9X2EZR3"/>
<dbReference type="Proteomes" id="UP001155182">
    <property type="component" value="Unassembled WGS sequence"/>
</dbReference>
<gene>
    <name evidence="2" type="ORF">NF867_00935</name>
</gene>
<keyword evidence="3" id="KW-1185">Reference proteome</keyword>
<evidence type="ECO:0000256" key="1">
    <source>
        <dbReference type="SAM" id="Phobius"/>
    </source>
</evidence>
<protein>
    <submittedName>
        <fullName evidence="2">Uncharacterized protein</fullName>
    </submittedName>
</protein>
<keyword evidence="1" id="KW-1133">Transmembrane helix</keyword>
<name>A0A9X2EZR3_9SPHI</name>
<sequence>MRNFREIVQALKKGEEVTIEVKLEFDERHILLLAGILTTVVLNLMVF</sequence>